<evidence type="ECO:0000256" key="4">
    <source>
        <dbReference type="ARBA" id="ARBA00023163"/>
    </source>
</evidence>
<dbReference type="PANTHER" id="PTHR30118">
    <property type="entry name" value="HTH-TYPE TRANSCRIPTIONAL REGULATOR LEUO-RELATED"/>
    <property type="match status" value="1"/>
</dbReference>
<name>A0A0C1MEB4_9GAMM</name>
<evidence type="ECO:0000256" key="2">
    <source>
        <dbReference type="ARBA" id="ARBA00023015"/>
    </source>
</evidence>
<evidence type="ECO:0000256" key="3">
    <source>
        <dbReference type="ARBA" id="ARBA00023125"/>
    </source>
</evidence>
<dbReference type="SUPFAM" id="SSF53850">
    <property type="entry name" value="Periplasmic binding protein-like II"/>
    <property type="match status" value="1"/>
</dbReference>
<dbReference type="Gene3D" id="3.40.190.10">
    <property type="entry name" value="Periplasmic binding protein-like II"/>
    <property type="match status" value="2"/>
</dbReference>
<reference evidence="6 7" key="1">
    <citation type="submission" date="2014-12" db="EMBL/GenBank/DDBJ databases">
        <title>Draft Genome Sequence of Pseudoalteromonas luteoviolacea HI1.</title>
        <authorList>
            <person name="Asahina A.Y."/>
            <person name="Hadfield M.G."/>
        </authorList>
    </citation>
    <scope>NUCLEOTIDE SEQUENCE [LARGE SCALE GENOMIC DNA]</scope>
    <source>
        <strain evidence="6 7">HI1</strain>
    </source>
</reference>
<comment type="caution">
    <text evidence="6">The sequence shown here is derived from an EMBL/GenBank/DDBJ whole genome shotgun (WGS) entry which is preliminary data.</text>
</comment>
<keyword evidence="3" id="KW-0238">DNA-binding</keyword>
<sequence length="307" mass="34356">MSFTDVPWRNIDLNLLVAFAYLYRYQSVSVAAEKSYVSQSAMSHSLSRLRALFDDGLFERKGHKMVATERAHQLAPAITRLLDCVSNDILTSAPFDPTEYEGICRIGLTDYAEFIFAPSIFDAIRQQAPKAQVSFVNVNRSNYVALAEQEKLDIVIGSIAAPEPAFQSHHLYTERHVCIADPDYIAFEHGLSKLDFANIEHALVSPDGRLATGVDDTLQAEGLNRKVTVATRNFMTIQSLLIGRQLVAIVPKRMAEVACANSQLGYFEPPIVVPDFDISILWFQRKTSDDKNVWLRNLLRSLMAKSG</sequence>
<dbReference type="InterPro" id="IPR000847">
    <property type="entry name" value="LysR_HTH_N"/>
</dbReference>
<dbReference type="Gene3D" id="1.10.10.10">
    <property type="entry name" value="Winged helix-like DNA-binding domain superfamily/Winged helix DNA-binding domain"/>
    <property type="match status" value="1"/>
</dbReference>
<comment type="similarity">
    <text evidence="1">Belongs to the LysR transcriptional regulatory family.</text>
</comment>
<proteinExistence type="inferred from homology"/>
<dbReference type="SUPFAM" id="SSF46785">
    <property type="entry name" value="Winged helix' DNA-binding domain"/>
    <property type="match status" value="1"/>
</dbReference>
<dbReference type="InterPro" id="IPR036390">
    <property type="entry name" value="WH_DNA-bd_sf"/>
</dbReference>
<keyword evidence="2" id="KW-0805">Transcription regulation</keyword>
<dbReference type="PANTHER" id="PTHR30118:SF15">
    <property type="entry name" value="TRANSCRIPTIONAL REGULATORY PROTEIN"/>
    <property type="match status" value="1"/>
</dbReference>
<dbReference type="PROSITE" id="PS50931">
    <property type="entry name" value="HTH_LYSR"/>
    <property type="match status" value="1"/>
</dbReference>
<gene>
    <name evidence="6" type="ORF">JF50_25215</name>
</gene>
<organism evidence="6 7">
    <name type="scientific">Pseudoalteromonas luteoviolacea</name>
    <dbReference type="NCBI Taxonomy" id="43657"/>
    <lineage>
        <taxon>Bacteria</taxon>
        <taxon>Pseudomonadati</taxon>
        <taxon>Pseudomonadota</taxon>
        <taxon>Gammaproteobacteria</taxon>
        <taxon>Alteromonadales</taxon>
        <taxon>Pseudoalteromonadaceae</taxon>
        <taxon>Pseudoalteromonas</taxon>
    </lineage>
</organism>
<evidence type="ECO:0000259" key="5">
    <source>
        <dbReference type="PROSITE" id="PS50931"/>
    </source>
</evidence>
<dbReference type="RefSeq" id="WP_039611999.1">
    <property type="nucleotide sequence ID" value="NZ_JWIC01000010.1"/>
</dbReference>
<evidence type="ECO:0000256" key="1">
    <source>
        <dbReference type="ARBA" id="ARBA00009437"/>
    </source>
</evidence>
<dbReference type="InterPro" id="IPR005119">
    <property type="entry name" value="LysR_subst-bd"/>
</dbReference>
<protein>
    <submittedName>
        <fullName evidence="6">LysR family transcriptional regulator</fullName>
    </submittedName>
</protein>
<dbReference type="Pfam" id="PF03466">
    <property type="entry name" value="LysR_substrate"/>
    <property type="match status" value="1"/>
</dbReference>
<evidence type="ECO:0000313" key="7">
    <source>
        <dbReference type="Proteomes" id="UP000031327"/>
    </source>
</evidence>
<accession>A0A0C1MEB4</accession>
<dbReference type="GO" id="GO:0003677">
    <property type="term" value="F:DNA binding"/>
    <property type="evidence" value="ECO:0007669"/>
    <property type="project" value="UniProtKB-KW"/>
</dbReference>
<dbReference type="InterPro" id="IPR050389">
    <property type="entry name" value="LysR-type_TF"/>
</dbReference>
<feature type="domain" description="HTH lysR-type" evidence="5">
    <location>
        <begin position="11"/>
        <end position="68"/>
    </location>
</feature>
<dbReference type="InterPro" id="IPR036388">
    <property type="entry name" value="WH-like_DNA-bd_sf"/>
</dbReference>
<dbReference type="OrthoDB" id="6621790at2"/>
<dbReference type="AlphaFoldDB" id="A0A0C1MEB4"/>
<dbReference type="Pfam" id="PF00126">
    <property type="entry name" value="HTH_1"/>
    <property type="match status" value="1"/>
</dbReference>
<dbReference type="GO" id="GO:0003700">
    <property type="term" value="F:DNA-binding transcription factor activity"/>
    <property type="evidence" value="ECO:0007669"/>
    <property type="project" value="InterPro"/>
</dbReference>
<keyword evidence="4" id="KW-0804">Transcription</keyword>
<evidence type="ECO:0000313" key="6">
    <source>
        <dbReference type="EMBL" id="KID55109.1"/>
    </source>
</evidence>
<dbReference type="EMBL" id="JWIC01000010">
    <property type="protein sequence ID" value="KID55109.1"/>
    <property type="molecule type" value="Genomic_DNA"/>
</dbReference>
<dbReference type="Proteomes" id="UP000031327">
    <property type="component" value="Unassembled WGS sequence"/>
</dbReference>